<evidence type="ECO:0000313" key="2">
    <source>
        <dbReference type="Proteomes" id="UP000241690"/>
    </source>
</evidence>
<evidence type="ECO:0000313" key="1">
    <source>
        <dbReference type="EMBL" id="PTB50828.1"/>
    </source>
</evidence>
<name>A0A2T4A1C4_TRIHA</name>
<dbReference type="EMBL" id="KZ679687">
    <property type="protein sequence ID" value="PTB50828.1"/>
    <property type="molecule type" value="Genomic_DNA"/>
</dbReference>
<sequence>MFLCLACLIGPGPRPLSCLAVVSRNEMEIQVETRLTTYLVVDRQSQALLDRVTGKPRRCVQGFVGDLAEKKEESKNHGCFVDVAWTKSQNELLVAHQHQHRQEAPGTAIAQIVSGDVFRPRTWYLLGAIVPARVHIRGHGAHSGHMATRR</sequence>
<dbReference type="GeneID" id="36624863"/>
<dbReference type="AlphaFoldDB" id="A0A2T4A1C4"/>
<accession>A0A2T4A1C4</accession>
<gene>
    <name evidence="1" type="ORF">M431DRAFT_485535</name>
</gene>
<protein>
    <submittedName>
        <fullName evidence="1">Uncharacterized protein</fullName>
    </submittedName>
</protein>
<dbReference type="RefSeq" id="XP_024770505.1">
    <property type="nucleotide sequence ID" value="XM_024916294.1"/>
</dbReference>
<dbReference type="Proteomes" id="UP000241690">
    <property type="component" value="Unassembled WGS sequence"/>
</dbReference>
<keyword evidence="2" id="KW-1185">Reference proteome</keyword>
<organism evidence="1 2">
    <name type="scientific">Trichoderma harzianum CBS 226.95</name>
    <dbReference type="NCBI Taxonomy" id="983964"/>
    <lineage>
        <taxon>Eukaryota</taxon>
        <taxon>Fungi</taxon>
        <taxon>Dikarya</taxon>
        <taxon>Ascomycota</taxon>
        <taxon>Pezizomycotina</taxon>
        <taxon>Sordariomycetes</taxon>
        <taxon>Hypocreomycetidae</taxon>
        <taxon>Hypocreales</taxon>
        <taxon>Hypocreaceae</taxon>
        <taxon>Trichoderma</taxon>
    </lineage>
</organism>
<proteinExistence type="predicted"/>
<reference evidence="1 2" key="1">
    <citation type="submission" date="2016-07" db="EMBL/GenBank/DDBJ databases">
        <title>Multiple horizontal gene transfer events from other fungi enriched the ability of initially mycotrophic Trichoderma (Ascomycota) to feed on dead plant biomass.</title>
        <authorList>
            <consortium name="DOE Joint Genome Institute"/>
            <person name="Aerts A."/>
            <person name="Atanasova L."/>
            <person name="Chenthamara K."/>
            <person name="Zhang J."/>
            <person name="Grujic M."/>
            <person name="Henrissat B."/>
            <person name="Kuo A."/>
            <person name="Salamov A."/>
            <person name="Lipzen A."/>
            <person name="Labutti K."/>
            <person name="Barry K."/>
            <person name="Miao Y."/>
            <person name="Rahimi M.J."/>
            <person name="Shen Q."/>
            <person name="Grigoriev I.V."/>
            <person name="Kubicek C.P."/>
            <person name="Druzhinina I.S."/>
        </authorList>
    </citation>
    <scope>NUCLEOTIDE SEQUENCE [LARGE SCALE GENOMIC DNA]</scope>
    <source>
        <strain evidence="1 2">CBS 226.95</strain>
    </source>
</reference>